<reference evidence="1 2" key="1">
    <citation type="submission" date="2021-03" db="EMBL/GenBank/DDBJ databases">
        <title>Genomic Encyclopedia of Type Strains, Phase IV (KMG-IV): sequencing the most valuable type-strain genomes for metagenomic binning, comparative biology and taxonomic classification.</title>
        <authorList>
            <person name="Goeker M."/>
        </authorList>
    </citation>
    <scope>NUCLEOTIDE SEQUENCE [LARGE SCALE GENOMIC DNA]</scope>
    <source>
        <strain evidence="1 2">DSM 27138</strain>
    </source>
</reference>
<dbReference type="InterPro" id="IPR052552">
    <property type="entry name" value="YeaO-like"/>
</dbReference>
<keyword evidence="2" id="KW-1185">Reference proteome</keyword>
<gene>
    <name evidence="1" type="ORF">J2Z79_000498</name>
</gene>
<dbReference type="PANTHER" id="PTHR36849:SF1">
    <property type="entry name" value="CYTOPLASMIC PROTEIN"/>
    <property type="match status" value="1"/>
</dbReference>
<name>A0ABS4JNM7_9FIRM</name>
<comment type="caution">
    <text evidence="1">The sequence shown here is derived from an EMBL/GenBank/DDBJ whole genome shotgun (WGS) entry which is preliminary data.</text>
</comment>
<dbReference type="RefSeq" id="WP_209465280.1">
    <property type="nucleotide sequence ID" value="NZ_JAGGLG010000003.1"/>
</dbReference>
<accession>A0ABS4JNM7</accession>
<dbReference type="EMBL" id="JAGGLG010000003">
    <property type="protein sequence ID" value="MBP2017124.1"/>
    <property type="molecule type" value="Genomic_DNA"/>
</dbReference>
<evidence type="ECO:0000313" key="2">
    <source>
        <dbReference type="Proteomes" id="UP001519289"/>
    </source>
</evidence>
<dbReference type="PANTHER" id="PTHR36849">
    <property type="entry name" value="CYTOPLASMIC PROTEIN-RELATED"/>
    <property type="match status" value="1"/>
</dbReference>
<dbReference type="Pfam" id="PF22752">
    <property type="entry name" value="DUF488-N3i"/>
    <property type="match status" value="1"/>
</dbReference>
<proteinExistence type="predicted"/>
<evidence type="ECO:0000313" key="1">
    <source>
        <dbReference type="EMBL" id="MBP2017124.1"/>
    </source>
</evidence>
<dbReference type="Proteomes" id="UP001519289">
    <property type="component" value="Unassembled WGS sequence"/>
</dbReference>
<protein>
    <submittedName>
        <fullName evidence="1">Uncharacterized protein YeaO (DUF488 family)</fullName>
    </submittedName>
</protein>
<sequence length="119" mass="13795">MAQQIQFKRIYDPQTPDDGLRVLCTAMWPRGVKKTAVDRWYRELGAPRDIIRPYLDGQVSWEEFRQRVWESLHTPEAQKALAELAEEVRQGRTVTLLTSVRDAVKTHLEIIADALQAHL</sequence>
<organism evidence="1 2">
    <name type="scientific">Symbiobacterium terraclitae</name>
    <dbReference type="NCBI Taxonomy" id="557451"/>
    <lineage>
        <taxon>Bacteria</taxon>
        <taxon>Bacillati</taxon>
        <taxon>Bacillota</taxon>
        <taxon>Clostridia</taxon>
        <taxon>Eubacteriales</taxon>
        <taxon>Symbiobacteriaceae</taxon>
        <taxon>Symbiobacterium</taxon>
    </lineage>
</organism>